<sequence>MKTGVIFTLAMHLTWLDSNSWLIEIGEQRILLDPWLVGSLTFSNSDWFFKGSRTQERPIPENIDLILLSQGLEDHAHPPTLKQLDHNIKVVGSPNAAKVVKQLGYTQVTALAHGETFTLNQQVEIKTFPGSPIGPTILENAYLLKELESGLTLYYEPHGYHSPQLKQVAPVDIVITPMVNLGLPLLGLIIQGANSGLEVTKWLQPQIILPTAAGGDVVFEGLMIKFLQATGSVAEFRALLEKHNLATQVIEPTPGERFKLQLEKRELAKI</sequence>
<dbReference type="InterPro" id="IPR036866">
    <property type="entry name" value="RibonucZ/Hydroxyglut_hydro"/>
</dbReference>
<proteinExistence type="predicted"/>
<dbReference type="EMBL" id="CP003642">
    <property type="protein sequence ID" value="AFZ23770.1"/>
    <property type="molecule type" value="Genomic_DNA"/>
</dbReference>
<keyword evidence="2" id="KW-1185">Reference proteome</keyword>
<dbReference type="Pfam" id="PF13483">
    <property type="entry name" value="Lactamase_B_3"/>
    <property type="match status" value="1"/>
</dbReference>
<dbReference type="PANTHER" id="PTHR36142">
    <property type="entry name" value="METALLO-HYDROLASE/OXIDOREDUCTASE SUPERFAMILY PROTEIN"/>
    <property type="match status" value="1"/>
</dbReference>
<organism evidence="1 2">
    <name type="scientific">Cylindrospermum stagnale PCC 7417</name>
    <dbReference type="NCBI Taxonomy" id="56107"/>
    <lineage>
        <taxon>Bacteria</taxon>
        <taxon>Bacillati</taxon>
        <taxon>Cyanobacteriota</taxon>
        <taxon>Cyanophyceae</taxon>
        <taxon>Nostocales</taxon>
        <taxon>Nostocaceae</taxon>
        <taxon>Cylindrospermum</taxon>
    </lineage>
</organism>
<dbReference type="PATRIC" id="fig|56107.3.peg.1677"/>
<dbReference type="Gene3D" id="3.60.15.10">
    <property type="entry name" value="Ribonuclease Z/Hydroxyacylglutathione hydrolase-like"/>
    <property type="match status" value="1"/>
</dbReference>
<dbReference type="STRING" id="56107.Cylst_1486"/>
<dbReference type="eggNOG" id="COG2220">
    <property type="taxonomic scope" value="Bacteria"/>
</dbReference>
<dbReference type="GO" id="GO:0016787">
    <property type="term" value="F:hydrolase activity"/>
    <property type="evidence" value="ECO:0007669"/>
    <property type="project" value="UniProtKB-KW"/>
</dbReference>
<accession>K9WTQ3</accession>
<dbReference type="PANTHER" id="PTHR36142:SF2">
    <property type="entry name" value="METALLO-HYDROLASE_OXIDOREDUCTASE SUPERFAMILY PROTEIN"/>
    <property type="match status" value="1"/>
</dbReference>
<evidence type="ECO:0000313" key="1">
    <source>
        <dbReference type="EMBL" id="AFZ23770.1"/>
    </source>
</evidence>
<reference evidence="1 2" key="1">
    <citation type="submission" date="2012-06" db="EMBL/GenBank/DDBJ databases">
        <title>Finished chromosome of genome of Cylindrospermum stagnale PCC 7417.</title>
        <authorList>
            <consortium name="US DOE Joint Genome Institute"/>
            <person name="Gugger M."/>
            <person name="Coursin T."/>
            <person name="Rippka R."/>
            <person name="Tandeau De Marsac N."/>
            <person name="Huntemann M."/>
            <person name="Wei C.-L."/>
            <person name="Han J."/>
            <person name="Detter J.C."/>
            <person name="Han C."/>
            <person name="Tapia R."/>
            <person name="Chen A."/>
            <person name="Kyrpides N."/>
            <person name="Mavromatis K."/>
            <person name="Markowitz V."/>
            <person name="Szeto E."/>
            <person name="Ivanova N."/>
            <person name="Pagani I."/>
            <person name="Pati A."/>
            <person name="Goodwin L."/>
            <person name="Nordberg H.P."/>
            <person name="Cantor M.N."/>
            <person name="Hua S.X."/>
            <person name="Woyke T."/>
            <person name="Kerfeld C.A."/>
        </authorList>
    </citation>
    <scope>NUCLEOTIDE SEQUENCE [LARGE SCALE GENOMIC DNA]</scope>
    <source>
        <strain evidence="1 2">PCC 7417</strain>
    </source>
</reference>
<dbReference type="SUPFAM" id="SSF56281">
    <property type="entry name" value="Metallo-hydrolase/oxidoreductase"/>
    <property type="match status" value="1"/>
</dbReference>
<dbReference type="AlphaFoldDB" id="K9WTQ3"/>
<dbReference type="Proteomes" id="UP000010475">
    <property type="component" value="Chromosome"/>
</dbReference>
<keyword evidence="1" id="KW-0378">Hydrolase</keyword>
<protein>
    <submittedName>
        <fullName evidence="1">Putative Zn-dependent hydrolase of beta-lactamase fold protein</fullName>
    </submittedName>
</protein>
<dbReference type="HOGENOM" id="CLU_055726_0_0_3"/>
<evidence type="ECO:0000313" key="2">
    <source>
        <dbReference type="Proteomes" id="UP000010475"/>
    </source>
</evidence>
<name>K9WTQ3_9NOST</name>
<dbReference type="KEGG" id="csg:Cylst_1486"/>
<gene>
    <name evidence="1" type="ORF">Cylst_1486</name>
</gene>